<accession>A0AAV7JUC9</accession>
<proteinExistence type="inferred from homology"/>
<dbReference type="GO" id="GO:0005737">
    <property type="term" value="C:cytoplasm"/>
    <property type="evidence" value="ECO:0007669"/>
    <property type="project" value="TreeGrafter"/>
</dbReference>
<evidence type="ECO:0000256" key="3">
    <source>
        <dbReference type="ARBA" id="ARBA00023027"/>
    </source>
</evidence>
<feature type="domain" description="Aldehyde dehydrogenase" evidence="7">
    <location>
        <begin position="12"/>
        <end position="444"/>
    </location>
</feature>
<dbReference type="InterPro" id="IPR029510">
    <property type="entry name" value="Ald_DH_CS_GLU"/>
</dbReference>
<evidence type="ECO:0000313" key="8">
    <source>
        <dbReference type="EMBL" id="KAI6652544.1"/>
    </source>
</evidence>
<dbReference type="PANTHER" id="PTHR43570">
    <property type="entry name" value="ALDEHYDE DEHYDROGENASE"/>
    <property type="match status" value="1"/>
</dbReference>
<feature type="active site" evidence="4">
    <location>
        <position position="223"/>
    </location>
</feature>
<organism evidence="8 9">
    <name type="scientific">Oopsacas minuta</name>
    <dbReference type="NCBI Taxonomy" id="111878"/>
    <lineage>
        <taxon>Eukaryota</taxon>
        <taxon>Metazoa</taxon>
        <taxon>Porifera</taxon>
        <taxon>Hexactinellida</taxon>
        <taxon>Hexasterophora</taxon>
        <taxon>Lyssacinosida</taxon>
        <taxon>Leucopsacidae</taxon>
        <taxon>Oopsacas</taxon>
    </lineage>
</organism>
<dbReference type="EMBL" id="JAKMXF010000298">
    <property type="protein sequence ID" value="KAI6652544.1"/>
    <property type="molecule type" value="Genomic_DNA"/>
</dbReference>
<dbReference type="InterPro" id="IPR015590">
    <property type="entry name" value="Aldehyde_DH_dom"/>
</dbReference>
<protein>
    <recommendedName>
        <fullName evidence="7">Aldehyde dehydrogenase domain-containing protein</fullName>
    </recommendedName>
</protein>
<keyword evidence="6" id="KW-0472">Membrane</keyword>
<dbReference type="InterPro" id="IPR012394">
    <property type="entry name" value="Aldehyde_DH_NAD(P)"/>
</dbReference>
<sequence length="588" mass="67044">MTDVFNIEDYYSTDQQIQENYERLRKSVKSQRAHPLSYRKEQLGQLSKIMENEKEVICEALKMDLNKGYSESVLFEICAIENELRLFASRLEEWNKPEYVSKSFLYAMDDVHIKRDPYGMVLIIGAWNYPIQLVLLPLAGAIAGGNCAILKPSEIAPHCAKVVTDLVTKYMDPECYAVLNGAAKETQKMLEYRWEHIFYTGSNRIAKIISKAACDHLTPVTLELGGKNPTYVHSDVDLDVTAKRIAWGKFMNVGQTCLAPDYVLCHSSVVEPFTEAMIRTVKKFYTDNPQTFSDYGRIINKMQLNRITKMLDNTKGEIVLGGERDIDERYLAPTIVKNVKTDDSLFDGEIFGPVLPILQVDSYEHALDVINEAEERSLSIYVFCKDKKIVEIFRDRTTSGSFVSNDSVVQAGCLSLPFGGVGHSGTGSYHGKYSFENFTHQKAVLLKSQGGEAINSMRYPPITRKTADRLYSLVMHREGLGKAFSLVKTAVFFAAFTILVVVIDRIVLLSLMEDYLIYDVIHPLVLEESMIDSRWKMEKVPDEDIEIIENEYPYSDDLDNQWYNGANVEDKIWNDRVLVYTYNFLKLL</sequence>
<evidence type="ECO:0000256" key="1">
    <source>
        <dbReference type="ARBA" id="ARBA00009986"/>
    </source>
</evidence>
<dbReference type="FunFam" id="3.40.309.10:FF:000003">
    <property type="entry name" value="Aldehyde dehydrogenase"/>
    <property type="match status" value="1"/>
</dbReference>
<dbReference type="Pfam" id="PF00171">
    <property type="entry name" value="Aldedh"/>
    <property type="match status" value="1"/>
</dbReference>
<dbReference type="PANTHER" id="PTHR43570:SF16">
    <property type="entry name" value="ALDEHYDE DEHYDROGENASE TYPE III, ISOFORM Q"/>
    <property type="match status" value="1"/>
</dbReference>
<dbReference type="Gene3D" id="3.40.309.10">
    <property type="entry name" value="Aldehyde Dehydrogenase, Chain A, domain 2"/>
    <property type="match status" value="1"/>
</dbReference>
<comment type="caution">
    <text evidence="8">The sequence shown here is derived from an EMBL/GenBank/DDBJ whole genome shotgun (WGS) entry which is preliminary data.</text>
</comment>
<name>A0AAV7JUC9_9METZ</name>
<evidence type="ECO:0000256" key="5">
    <source>
        <dbReference type="RuleBase" id="RU003345"/>
    </source>
</evidence>
<dbReference type="FunFam" id="3.40.605.10:FF:000004">
    <property type="entry name" value="Aldehyde dehydrogenase"/>
    <property type="match status" value="1"/>
</dbReference>
<dbReference type="PROSITE" id="PS00687">
    <property type="entry name" value="ALDEHYDE_DEHYDR_GLU"/>
    <property type="match status" value="1"/>
</dbReference>
<reference evidence="8 9" key="1">
    <citation type="journal article" date="2023" name="BMC Biol.">
        <title>The compact genome of the sponge Oopsacas minuta (Hexactinellida) is lacking key metazoan core genes.</title>
        <authorList>
            <person name="Santini S."/>
            <person name="Schenkelaars Q."/>
            <person name="Jourda C."/>
            <person name="Duchesne M."/>
            <person name="Belahbib H."/>
            <person name="Rocher C."/>
            <person name="Selva M."/>
            <person name="Riesgo A."/>
            <person name="Vervoort M."/>
            <person name="Leys S.P."/>
            <person name="Kodjabachian L."/>
            <person name="Le Bivic A."/>
            <person name="Borchiellini C."/>
            <person name="Claverie J.M."/>
            <person name="Renard E."/>
        </authorList>
    </citation>
    <scope>NUCLEOTIDE SEQUENCE [LARGE SCALE GENOMIC DNA]</scope>
    <source>
        <strain evidence="8">SPO-2</strain>
    </source>
</reference>
<evidence type="ECO:0000259" key="7">
    <source>
        <dbReference type="Pfam" id="PF00171"/>
    </source>
</evidence>
<evidence type="ECO:0000256" key="4">
    <source>
        <dbReference type="PROSITE-ProRule" id="PRU10007"/>
    </source>
</evidence>
<evidence type="ECO:0000313" key="9">
    <source>
        <dbReference type="Proteomes" id="UP001165289"/>
    </source>
</evidence>
<dbReference type="Proteomes" id="UP001165289">
    <property type="component" value="Unassembled WGS sequence"/>
</dbReference>
<evidence type="ECO:0000256" key="2">
    <source>
        <dbReference type="ARBA" id="ARBA00023002"/>
    </source>
</evidence>
<dbReference type="InterPro" id="IPR016162">
    <property type="entry name" value="Ald_DH_N"/>
</dbReference>
<dbReference type="Gene3D" id="3.40.605.10">
    <property type="entry name" value="Aldehyde Dehydrogenase, Chain A, domain 1"/>
    <property type="match status" value="1"/>
</dbReference>
<keyword evidence="6" id="KW-0812">Transmembrane</keyword>
<feature type="transmembrane region" description="Helical" evidence="6">
    <location>
        <begin position="483"/>
        <end position="503"/>
    </location>
</feature>
<dbReference type="GO" id="GO:0004029">
    <property type="term" value="F:aldehyde dehydrogenase (NAD+) activity"/>
    <property type="evidence" value="ECO:0007669"/>
    <property type="project" value="TreeGrafter"/>
</dbReference>
<dbReference type="InterPro" id="IPR016161">
    <property type="entry name" value="Ald_DH/histidinol_DH"/>
</dbReference>
<dbReference type="SUPFAM" id="SSF53720">
    <property type="entry name" value="ALDH-like"/>
    <property type="match status" value="1"/>
</dbReference>
<evidence type="ECO:0000256" key="6">
    <source>
        <dbReference type="SAM" id="Phobius"/>
    </source>
</evidence>
<keyword evidence="6" id="KW-1133">Transmembrane helix</keyword>
<dbReference type="AlphaFoldDB" id="A0AAV7JUC9"/>
<dbReference type="GO" id="GO:0006081">
    <property type="term" value="P:aldehyde metabolic process"/>
    <property type="evidence" value="ECO:0007669"/>
    <property type="project" value="InterPro"/>
</dbReference>
<keyword evidence="2 5" id="KW-0560">Oxidoreductase</keyword>
<comment type="similarity">
    <text evidence="1 5">Belongs to the aldehyde dehydrogenase family.</text>
</comment>
<gene>
    <name evidence="8" type="ORF">LOD99_4329</name>
</gene>
<keyword evidence="3" id="KW-0520">NAD</keyword>
<keyword evidence="9" id="KW-1185">Reference proteome</keyword>
<dbReference type="InterPro" id="IPR016163">
    <property type="entry name" value="Ald_DH_C"/>
</dbReference>